<name>A0A8X6S424_TRICX</name>
<evidence type="ECO:0000256" key="1">
    <source>
        <dbReference type="SAM" id="MobiDB-lite"/>
    </source>
</evidence>
<dbReference type="AlphaFoldDB" id="A0A8X6S424"/>
<dbReference type="EMBL" id="BMAU01021233">
    <property type="protein sequence ID" value="GFY02487.1"/>
    <property type="molecule type" value="Genomic_DNA"/>
</dbReference>
<comment type="caution">
    <text evidence="2">The sequence shown here is derived from an EMBL/GenBank/DDBJ whole genome shotgun (WGS) entry which is preliminary data.</text>
</comment>
<feature type="compositionally biased region" description="Polar residues" evidence="1">
    <location>
        <begin position="42"/>
        <end position="54"/>
    </location>
</feature>
<evidence type="ECO:0000313" key="3">
    <source>
        <dbReference type="Proteomes" id="UP000887159"/>
    </source>
</evidence>
<dbReference type="Proteomes" id="UP000887159">
    <property type="component" value="Unassembled WGS sequence"/>
</dbReference>
<protein>
    <submittedName>
        <fullName evidence="2">Uncharacterized protein</fullName>
    </submittedName>
</protein>
<sequence>MAENNFKKTNDRRKHLKTRFFSQASSRELGADFREAREQPKQSKNTKGSLPKSTTDAYQLHKNKFVIRYHHSSNVAWGLQWHEESLNGQFNNADLFVTLTPLLTWLINSTAESGHGRLVVKVTDTWPACYEFEPRTVGDPPCRGAMYVKSVYAQTSWVRQHCCRPRHLIMVQNYEVFHQ</sequence>
<accession>A0A8X6S424</accession>
<feature type="compositionally biased region" description="Basic and acidic residues" evidence="1">
    <location>
        <begin position="29"/>
        <end position="41"/>
    </location>
</feature>
<feature type="region of interest" description="Disordered" evidence="1">
    <location>
        <begin position="1"/>
        <end position="54"/>
    </location>
</feature>
<organism evidence="2 3">
    <name type="scientific">Trichonephila clavipes</name>
    <name type="common">Golden silk orbweaver</name>
    <name type="synonym">Nephila clavipes</name>
    <dbReference type="NCBI Taxonomy" id="2585209"/>
    <lineage>
        <taxon>Eukaryota</taxon>
        <taxon>Metazoa</taxon>
        <taxon>Ecdysozoa</taxon>
        <taxon>Arthropoda</taxon>
        <taxon>Chelicerata</taxon>
        <taxon>Arachnida</taxon>
        <taxon>Araneae</taxon>
        <taxon>Araneomorphae</taxon>
        <taxon>Entelegynae</taxon>
        <taxon>Araneoidea</taxon>
        <taxon>Nephilidae</taxon>
        <taxon>Trichonephila</taxon>
    </lineage>
</organism>
<proteinExistence type="predicted"/>
<keyword evidence="3" id="KW-1185">Reference proteome</keyword>
<reference evidence="2" key="1">
    <citation type="submission" date="2020-08" db="EMBL/GenBank/DDBJ databases">
        <title>Multicomponent nature underlies the extraordinary mechanical properties of spider dragline silk.</title>
        <authorList>
            <person name="Kono N."/>
            <person name="Nakamura H."/>
            <person name="Mori M."/>
            <person name="Yoshida Y."/>
            <person name="Ohtoshi R."/>
            <person name="Malay A.D."/>
            <person name="Moran D.A.P."/>
            <person name="Tomita M."/>
            <person name="Numata K."/>
            <person name="Arakawa K."/>
        </authorList>
    </citation>
    <scope>NUCLEOTIDE SEQUENCE</scope>
</reference>
<gene>
    <name evidence="2" type="ORF">TNCV_3503681</name>
</gene>
<evidence type="ECO:0000313" key="2">
    <source>
        <dbReference type="EMBL" id="GFY02487.1"/>
    </source>
</evidence>